<proteinExistence type="inferred from homology"/>
<dbReference type="PANTHER" id="PTHR30537">
    <property type="entry name" value="HTH-TYPE TRANSCRIPTIONAL REGULATOR"/>
    <property type="match status" value="1"/>
</dbReference>
<evidence type="ECO:0000256" key="4">
    <source>
        <dbReference type="ARBA" id="ARBA00023163"/>
    </source>
</evidence>
<protein>
    <submittedName>
        <fullName evidence="7">ABC-type Fe3+ transport system substrate-binding protein</fullName>
    </submittedName>
</protein>
<dbReference type="EMBL" id="QGGW01000002">
    <property type="protein sequence ID" value="PWK61442.1"/>
    <property type="molecule type" value="Genomic_DNA"/>
</dbReference>
<dbReference type="SUPFAM" id="SSF53850">
    <property type="entry name" value="Periplasmic binding protein-like II"/>
    <property type="match status" value="2"/>
</dbReference>
<dbReference type="PANTHER" id="PTHR30537:SF31">
    <property type="entry name" value="TRANSCRIPTIONAL REGULATOR, LYSR FAMILY"/>
    <property type="match status" value="1"/>
</dbReference>
<feature type="domain" description="HTH lysR-type" evidence="6">
    <location>
        <begin position="2"/>
        <end position="59"/>
    </location>
</feature>
<dbReference type="OrthoDB" id="7506954at2"/>
<dbReference type="Proteomes" id="UP000245708">
    <property type="component" value="Unassembled WGS sequence"/>
</dbReference>
<keyword evidence="4" id="KW-0804">Transcription</keyword>
<evidence type="ECO:0000313" key="8">
    <source>
        <dbReference type="Proteomes" id="UP000245708"/>
    </source>
</evidence>
<comment type="similarity">
    <text evidence="1">Belongs to the LysR transcriptional regulatory family.</text>
</comment>
<evidence type="ECO:0000256" key="5">
    <source>
        <dbReference type="SAM" id="MobiDB-lite"/>
    </source>
</evidence>
<dbReference type="InterPro" id="IPR005119">
    <property type="entry name" value="LysR_subst-bd"/>
</dbReference>
<evidence type="ECO:0000259" key="6">
    <source>
        <dbReference type="PROSITE" id="PS50931"/>
    </source>
</evidence>
<dbReference type="InterPro" id="IPR036388">
    <property type="entry name" value="WH-like_DNA-bd_sf"/>
</dbReference>
<dbReference type="RefSeq" id="WP_109666385.1">
    <property type="nucleotide sequence ID" value="NZ_QGGW01000002.1"/>
</dbReference>
<evidence type="ECO:0000256" key="1">
    <source>
        <dbReference type="ARBA" id="ARBA00009437"/>
    </source>
</evidence>
<dbReference type="Gene3D" id="3.40.190.10">
    <property type="entry name" value="Periplasmic binding protein-like II"/>
    <property type="match status" value="2"/>
</dbReference>
<dbReference type="Pfam" id="PF00126">
    <property type="entry name" value="HTH_1"/>
    <property type="match status" value="1"/>
</dbReference>
<dbReference type="PROSITE" id="PS50931">
    <property type="entry name" value="HTH_LYSR"/>
    <property type="match status" value="1"/>
</dbReference>
<dbReference type="InterPro" id="IPR006059">
    <property type="entry name" value="SBP"/>
</dbReference>
<dbReference type="GO" id="GO:0006351">
    <property type="term" value="P:DNA-templated transcription"/>
    <property type="evidence" value="ECO:0007669"/>
    <property type="project" value="TreeGrafter"/>
</dbReference>
<dbReference type="Pfam" id="PF13416">
    <property type="entry name" value="SBP_bac_8"/>
    <property type="match status" value="1"/>
</dbReference>
<sequence length="690" mass="73523">MLDLNDLRLFVAIVEHQGILKAGRALNLPKSTVSRRLAGLEAQLKTRLIIRSGEEFTLTPAGEETYQFGMRVVQAAREAEETLLSKRREVSGQVGLSISSLLAPRLPAYLAGLLGAHPRLSFALDVSESDPDPAGDANDLILRAHAWGLRDCALIQRRICRNPTILVAVPGLVDRHGAPDHPADLDGLDLMTFGIDPRQDAWPLTDGAGQIETLRAVPRLITANAGVLRAAAVTGLGVALLPEFAVRDDLAMGILRRVLHGWTGPAVAVTLLSPSRQSMNATLRLCADHVAAEVKADILAGVQGVPKQERGVPILPPPSVTELSSSAPTPKERRAPILRPALPVNSTESETPMTPFQTTLGSAALTAAAAFSLPAVAQDAAGPLVLYTNDFEGAITERFEADTGREIDVVQMSGGEILARIAAEAANPQWDVLIFNGSYTFHMLDQQEALLRGVEPANLGNLNETGLTYLPENRSWFPIGLAASCVMLYRTDLVEEPPTAFADLADPRFNGQFGMADPAVAAPAYPCVAQFFESLGADGARDLFTSFFDNGMRVFRTNGPTGAALASGDISLALITSQVAYTVLADGEVPVSVVWPEEGAPGVVRGVGIQAQTQRPDAAQAFVEWLLEPATQTHLAEAIPADGKFEPTVTGAVRRPDGPPEGQTYLVASDAFAVEHEAEIKTWFADQALN</sequence>
<gene>
    <name evidence="7" type="ORF">C7455_102130</name>
</gene>
<evidence type="ECO:0000256" key="3">
    <source>
        <dbReference type="ARBA" id="ARBA00023125"/>
    </source>
</evidence>
<dbReference type="GO" id="GO:0043565">
    <property type="term" value="F:sequence-specific DNA binding"/>
    <property type="evidence" value="ECO:0007669"/>
    <property type="project" value="TreeGrafter"/>
</dbReference>
<dbReference type="InterPro" id="IPR036390">
    <property type="entry name" value="WH_DNA-bd_sf"/>
</dbReference>
<dbReference type="InterPro" id="IPR000847">
    <property type="entry name" value="LysR_HTH_N"/>
</dbReference>
<keyword evidence="3" id="KW-0238">DNA-binding</keyword>
<evidence type="ECO:0000256" key="2">
    <source>
        <dbReference type="ARBA" id="ARBA00023015"/>
    </source>
</evidence>
<dbReference type="AlphaFoldDB" id="A0A316GKU4"/>
<feature type="region of interest" description="Disordered" evidence="5">
    <location>
        <begin position="310"/>
        <end position="333"/>
    </location>
</feature>
<accession>A0A316GKU4</accession>
<name>A0A316GKU4_9RHOB</name>
<keyword evidence="8" id="KW-1185">Reference proteome</keyword>
<dbReference type="SUPFAM" id="SSF46785">
    <property type="entry name" value="Winged helix' DNA-binding domain"/>
    <property type="match status" value="1"/>
</dbReference>
<dbReference type="Gene3D" id="1.10.10.10">
    <property type="entry name" value="Winged helix-like DNA-binding domain superfamily/Winged helix DNA-binding domain"/>
    <property type="match status" value="1"/>
</dbReference>
<dbReference type="GO" id="GO:0003700">
    <property type="term" value="F:DNA-binding transcription factor activity"/>
    <property type="evidence" value="ECO:0007669"/>
    <property type="project" value="InterPro"/>
</dbReference>
<reference evidence="7 8" key="1">
    <citation type="submission" date="2018-05" db="EMBL/GenBank/DDBJ databases">
        <title>Genomic Encyclopedia of Type Strains, Phase IV (KMG-IV): sequencing the most valuable type-strain genomes for metagenomic binning, comparative biology and taxonomic classification.</title>
        <authorList>
            <person name="Goeker M."/>
        </authorList>
    </citation>
    <scope>NUCLEOTIDE SEQUENCE [LARGE SCALE GENOMIC DNA]</scope>
    <source>
        <strain evidence="7 8">DSM 16097</strain>
    </source>
</reference>
<comment type="caution">
    <text evidence="7">The sequence shown here is derived from an EMBL/GenBank/DDBJ whole genome shotgun (WGS) entry which is preliminary data.</text>
</comment>
<organism evidence="7 8">
    <name type="scientific">Roseicyclus mahoneyensis</name>
    <dbReference type="NCBI Taxonomy" id="164332"/>
    <lineage>
        <taxon>Bacteria</taxon>
        <taxon>Pseudomonadati</taxon>
        <taxon>Pseudomonadota</taxon>
        <taxon>Alphaproteobacteria</taxon>
        <taxon>Rhodobacterales</taxon>
        <taxon>Roseobacteraceae</taxon>
        <taxon>Roseicyclus</taxon>
    </lineage>
</organism>
<dbReference type="Pfam" id="PF03466">
    <property type="entry name" value="LysR_substrate"/>
    <property type="match status" value="1"/>
</dbReference>
<dbReference type="CDD" id="cd08422">
    <property type="entry name" value="PBP2_CrgA_like"/>
    <property type="match status" value="1"/>
</dbReference>
<dbReference type="InterPro" id="IPR058163">
    <property type="entry name" value="LysR-type_TF_proteobact-type"/>
</dbReference>
<dbReference type="Gene3D" id="3.40.190.290">
    <property type="match status" value="1"/>
</dbReference>
<evidence type="ECO:0000313" key="7">
    <source>
        <dbReference type="EMBL" id="PWK61442.1"/>
    </source>
</evidence>
<keyword evidence="2" id="KW-0805">Transcription regulation</keyword>